<feature type="compositionally biased region" description="Acidic residues" evidence="11">
    <location>
        <begin position="341"/>
        <end position="355"/>
    </location>
</feature>
<keyword evidence="5 10" id="KW-0378">Hydrolase</keyword>
<keyword evidence="7 12" id="KW-1133">Transmembrane helix</keyword>
<keyword evidence="1" id="KW-1003">Cell membrane</keyword>
<dbReference type="GO" id="GO:0006508">
    <property type="term" value="P:proteolysis"/>
    <property type="evidence" value="ECO:0007669"/>
    <property type="project" value="UniProtKB-KW"/>
</dbReference>
<keyword evidence="15" id="KW-1185">Reference proteome</keyword>
<dbReference type="GO" id="GO:0046872">
    <property type="term" value="F:metal ion binding"/>
    <property type="evidence" value="ECO:0007669"/>
    <property type="project" value="UniProtKB-KW"/>
</dbReference>
<evidence type="ECO:0000259" key="13">
    <source>
        <dbReference type="Pfam" id="PF01435"/>
    </source>
</evidence>
<dbReference type="Gene3D" id="3.30.2010.10">
    <property type="entry name" value="Metalloproteases ('zincins'), catalytic domain"/>
    <property type="match status" value="1"/>
</dbReference>
<dbReference type="PANTHER" id="PTHR43221">
    <property type="entry name" value="PROTEASE HTPX"/>
    <property type="match status" value="1"/>
</dbReference>
<organism evidence="14 15">
    <name type="scientific">Falsiroseomonas algicola</name>
    <dbReference type="NCBI Taxonomy" id="2716930"/>
    <lineage>
        <taxon>Bacteria</taxon>
        <taxon>Pseudomonadati</taxon>
        <taxon>Pseudomonadota</taxon>
        <taxon>Alphaproteobacteria</taxon>
        <taxon>Acetobacterales</taxon>
        <taxon>Roseomonadaceae</taxon>
        <taxon>Falsiroseomonas</taxon>
    </lineage>
</organism>
<evidence type="ECO:0000256" key="4">
    <source>
        <dbReference type="ARBA" id="ARBA00022723"/>
    </source>
</evidence>
<accession>A0A6M1LQC8</accession>
<protein>
    <submittedName>
        <fullName evidence="14">M48 family metalloprotease</fullName>
    </submittedName>
</protein>
<dbReference type="InterPro" id="IPR001915">
    <property type="entry name" value="Peptidase_M48"/>
</dbReference>
<keyword evidence="2 10" id="KW-0645">Protease</keyword>
<keyword evidence="3 12" id="KW-0812">Transmembrane</keyword>
<evidence type="ECO:0000313" key="15">
    <source>
        <dbReference type="Proteomes" id="UP000475385"/>
    </source>
</evidence>
<dbReference type="Pfam" id="PF01435">
    <property type="entry name" value="Peptidase_M48"/>
    <property type="match status" value="1"/>
</dbReference>
<evidence type="ECO:0000256" key="11">
    <source>
        <dbReference type="SAM" id="MobiDB-lite"/>
    </source>
</evidence>
<reference evidence="14 15" key="1">
    <citation type="submission" date="2020-03" db="EMBL/GenBank/DDBJ databases">
        <title>Roseomonas stagni sp. nov., isolated from pond water in Japan.</title>
        <authorList>
            <person name="Furuhata K."/>
            <person name="Miyamoto H."/>
            <person name="Goto K."/>
        </authorList>
    </citation>
    <scope>NUCLEOTIDE SEQUENCE [LARGE SCALE GENOMIC DNA]</scope>
    <source>
        <strain evidence="14 15">PeD5</strain>
    </source>
</reference>
<evidence type="ECO:0000256" key="6">
    <source>
        <dbReference type="ARBA" id="ARBA00022833"/>
    </source>
</evidence>
<feature type="transmembrane region" description="Helical" evidence="12">
    <location>
        <begin position="18"/>
        <end position="42"/>
    </location>
</feature>
<keyword evidence="4" id="KW-0479">Metal-binding</keyword>
<proteinExistence type="inferred from homology"/>
<feature type="transmembrane region" description="Helical" evidence="12">
    <location>
        <begin position="54"/>
        <end position="75"/>
    </location>
</feature>
<keyword evidence="8 10" id="KW-0482">Metalloprotease</keyword>
<feature type="domain" description="Peptidase M48" evidence="13">
    <location>
        <begin position="97"/>
        <end position="329"/>
    </location>
</feature>
<evidence type="ECO:0000256" key="5">
    <source>
        <dbReference type="ARBA" id="ARBA00022801"/>
    </source>
</evidence>
<feature type="transmembrane region" description="Helical" evidence="12">
    <location>
        <begin position="227"/>
        <end position="251"/>
    </location>
</feature>
<comment type="cofactor">
    <cofactor evidence="10">
        <name>Zn(2+)</name>
        <dbReference type="ChEBI" id="CHEBI:29105"/>
    </cofactor>
    <text evidence="10">Binds 1 zinc ion per subunit.</text>
</comment>
<feature type="compositionally biased region" description="Basic and acidic residues" evidence="11">
    <location>
        <begin position="417"/>
        <end position="430"/>
    </location>
</feature>
<keyword evidence="6 10" id="KW-0862">Zinc</keyword>
<evidence type="ECO:0000256" key="7">
    <source>
        <dbReference type="ARBA" id="ARBA00022989"/>
    </source>
</evidence>
<feature type="transmembrane region" description="Helical" evidence="12">
    <location>
        <begin position="175"/>
        <end position="197"/>
    </location>
</feature>
<feature type="region of interest" description="Disordered" evidence="11">
    <location>
        <begin position="206"/>
        <end position="225"/>
    </location>
</feature>
<evidence type="ECO:0000256" key="12">
    <source>
        <dbReference type="SAM" id="Phobius"/>
    </source>
</evidence>
<dbReference type="InterPro" id="IPR050083">
    <property type="entry name" value="HtpX_protease"/>
</dbReference>
<evidence type="ECO:0000256" key="1">
    <source>
        <dbReference type="ARBA" id="ARBA00022475"/>
    </source>
</evidence>
<evidence type="ECO:0000256" key="9">
    <source>
        <dbReference type="ARBA" id="ARBA00023136"/>
    </source>
</evidence>
<feature type="compositionally biased region" description="Low complexity" evidence="11">
    <location>
        <begin position="377"/>
        <end position="392"/>
    </location>
</feature>
<dbReference type="GO" id="GO:0004222">
    <property type="term" value="F:metalloendopeptidase activity"/>
    <property type="evidence" value="ECO:0007669"/>
    <property type="project" value="InterPro"/>
</dbReference>
<dbReference type="RefSeq" id="WP_164696516.1">
    <property type="nucleotide sequence ID" value="NZ_JAAIKB010000010.1"/>
</dbReference>
<evidence type="ECO:0000313" key="14">
    <source>
        <dbReference type="EMBL" id="NGM22615.1"/>
    </source>
</evidence>
<feature type="region of interest" description="Disordered" evidence="11">
    <location>
        <begin position="334"/>
        <end position="439"/>
    </location>
</feature>
<name>A0A6M1LQC8_9PROT</name>
<keyword evidence="9 12" id="KW-0472">Membrane</keyword>
<dbReference type="EMBL" id="JAAIKB010000010">
    <property type="protein sequence ID" value="NGM22615.1"/>
    <property type="molecule type" value="Genomic_DNA"/>
</dbReference>
<evidence type="ECO:0000256" key="3">
    <source>
        <dbReference type="ARBA" id="ARBA00022692"/>
    </source>
</evidence>
<evidence type="ECO:0000256" key="10">
    <source>
        <dbReference type="RuleBase" id="RU003983"/>
    </source>
</evidence>
<feature type="compositionally biased region" description="Low complexity" evidence="11">
    <location>
        <begin position="210"/>
        <end position="222"/>
    </location>
</feature>
<gene>
    <name evidence="14" type="ORF">G3576_21560</name>
</gene>
<evidence type="ECO:0000256" key="8">
    <source>
        <dbReference type="ARBA" id="ARBA00023049"/>
    </source>
</evidence>
<evidence type="ECO:0000256" key="2">
    <source>
        <dbReference type="ARBA" id="ARBA00022670"/>
    </source>
</evidence>
<dbReference type="PANTHER" id="PTHR43221:SF2">
    <property type="entry name" value="PROTEASE HTPX HOMOLOG"/>
    <property type="match status" value="1"/>
</dbReference>
<comment type="similarity">
    <text evidence="10">Belongs to the peptidase M48 family.</text>
</comment>
<sequence>MQATGLRTHGWNTALRSILLLAGFPFLLVAMGYALALFLVAWDAPSVAKGFAQAWRLLPTIIPLALVVAGLWFLIAWRANLRILEIASGAKRVQDPRDEPRLWRLAEELCIARGMRLPRLSVIESPARNAFAAGLTPDRSMVAVTRGLMDALDDRELSAVLAHELAHIRNGDARLGVIATVFCGVITLVTDGVWNILKAMRHVRLGRGGSSNSSSSSNRSSGNSGGAGVVVVLILVAIVIAVMAHVLAIVLRMALSRNREYLADAGAVEMTQDADAMISALRKVAQRPQLPDVAEQVRALFLHDRALSRNVGWFATHPPIERRIEALVRYAGGHDPGPLPEIEDETPEAEAEAGDPDATMAPWKPEHAPAFAGGGEASPWAPAASAALPPRSDQQERLDAMAAFARTLDPQIMKNQAKREEARRDGRNPDEAAPPPPRG</sequence>
<dbReference type="Proteomes" id="UP000475385">
    <property type="component" value="Unassembled WGS sequence"/>
</dbReference>
<comment type="caution">
    <text evidence="14">The sequence shown here is derived from an EMBL/GenBank/DDBJ whole genome shotgun (WGS) entry which is preliminary data.</text>
</comment>
<dbReference type="AlphaFoldDB" id="A0A6M1LQC8"/>